<dbReference type="GeneTree" id="ENSGT00940000165672"/>
<keyword evidence="5" id="KW-1133">Transmembrane helix</keyword>
<evidence type="ECO:0000256" key="4">
    <source>
        <dbReference type="ARBA" id="ARBA00022692"/>
    </source>
</evidence>
<keyword evidence="8" id="KW-0732">Signal</keyword>
<dbReference type="PANTHER" id="PTHR34093">
    <property type="entry name" value="CHLORIDE CHANNEL CLIC-LIKE PROTEIN 1"/>
    <property type="match status" value="1"/>
</dbReference>
<keyword evidence="7" id="KW-0175">Coiled coil</keyword>
<dbReference type="AlphaFoldDB" id="A0A3Q2P3F5"/>
<feature type="signal peptide" evidence="8">
    <location>
        <begin position="1"/>
        <end position="19"/>
    </location>
</feature>
<dbReference type="GO" id="GO:0005254">
    <property type="term" value="F:chloride channel activity"/>
    <property type="evidence" value="ECO:0007669"/>
    <property type="project" value="TreeGrafter"/>
</dbReference>
<evidence type="ECO:0000256" key="1">
    <source>
        <dbReference type="ARBA" id="ARBA00004141"/>
    </source>
</evidence>
<reference evidence="9" key="1">
    <citation type="submission" date="2025-08" db="UniProtKB">
        <authorList>
            <consortium name="Ensembl"/>
        </authorList>
    </citation>
    <scope>IDENTIFICATION</scope>
</reference>
<evidence type="ECO:0000256" key="5">
    <source>
        <dbReference type="ARBA" id="ARBA00022989"/>
    </source>
</evidence>
<dbReference type="Pfam" id="PF05934">
    <property type="entry name" value="MCLC"/>
    <property type="match status" value="1"/>
</dbReference>
<evidence type="ECO:0000256" key="8">
    <source>
        <dbReference type="SAM" id="SignalP"/>
    </source>
</evidence>
<comment type="subcellular location">
    <subcellularLocation>
        <location evidence="1">Membrane</location>
        <topology evidence="1">Multi-pass membrane protein</topology>
    </subcellularLocation>
</comment>
<dbReference type="Ensembl" id="ENSFHET00000005222.1">
    <property type="protein sequence ID" value="ENSFHEP00000006604.1"/>
    <property type="gene ID" value="ENSFHEG00000007654.1"/>
</dbReference>
<proteinExistence type="inferred from homology"/>
<feature type="chain" id="PRO_5018776629" description="Chloride channel CLIC-like protein 1" evidence="8">
    <location>
        <begin position="20"/>
        <end position="205"/>
    </location>
</feature>
<dbReference type="GO" id="GO:0016020">
    <property type="term" value="C:membrane"/>
    <property type="evidence" value="ECO:0007669"/>
    <property type="project" value="UniProtKB-SubCell"/>
</dbReference>
<dbReference type="InterPro" id="IPR009231">
    <property type="entry name" value="Chloride_chnl_CLIC-like"/>
</dbReference>
<keyword evidence="6" id="KW-0472">Membrane</keyword>
<dbReference type="GO" id="GO:0005783">
    <property type="term" value="C:endoplasmic reticulum"/>
    <property type="evidence" value="ECO:0007669"/>
    <property type="project" value="TreeGrafter"/>
</dbReference>
<organism evidence="9 10">
    <name type="scientific">Fundulus heteroclitus</name>
    <name type="common">Killifish</name>
    <name type="synonym">Mummichog</name>
    <dbReference type="NCBI Taxonomy" id="8078"/>
    <lineage>
        <taxon>Eukaryota</taxon>
        <taxon>Metazoa</taxon>
        <taxon>Chordata</taxon>
        <taxon>Craniata</taxon>
        <taxon>Vertebrata</taxon>
        <taxon>Euteleostomi</taxon>
        <taxon>Actinopterygii</taxon>
        <taxon>Neopterygii</taxon>
        <taxon>Teleostei</taxon>
        <taxon>Neoteleostei</taxon>
        <taxon>Acanthomorphata</taxon>
        <taxon>Ovalentaria</taxon>
        <taxon>Atherinomorphae</taxon>
        <taxon>Cyprinodontiformes</taxon>
        <taxon>Fundulidae</taxon>
        <taxon>Fundulus</taxon>
    </lineage>
</organism>
<evidence type="ECO:0000256" key="7">
    <source>
        <dbReference type="SAM" id="Coils"/>
    </source>
</evidence>
<dbReference type="PANTHER" id="PTHR34093:SF1">
    <property type="entry name" value="CHLORIDE CHANNEL CLIC-LIKE PROTEIN 1"/>
    <property type="match status" value="1"/>
</dbReference>
<dbReference type="STRING" id="8078.ENSFHEP00000006604"/>
<evidence type="ECO:0000313" key="9">
    <source>
        <dbReference type="Ensembl" id="ENSFHEP00000006604.1"/>
    </source>
</evidence>
<protein>
    <recommendedName>
        <fullName evidence="3">Chloride channel CLIC-like protein 1</fullName>
    </recommendedName>
</protein>
<evidence type="ECO:0000256" key="3">
    <source>
        <dbReference type="ARBA" id="ARBA00015571"/>
    </source>
</evidence>
<reference evidence="9" key="2">
    <citation type="submission" date="2025-09" db="UniProtKB">
        <authorList>
            <consortium name="Ensembl"/>
        </authorList>
    </citation>
    <scope>IDENTIFICATION</scope>
</reference>
<evidence type="ECO:0000256" key="6">
    <source>
        <dbReference type="ARBA" id="ARBA00023136"/>
    </source>
</evidence>
<evidence type="ECO:0000313" key="10">
    <source>
        <dbReference type="Proteomes" id="UP000265000"/>
    </source>
</evidence>
<accession>A0A3Q2P3F5</accession>
<feature type="coiled-coil region" evidence="7">
    <location>
        <begin position="70"/>
        <end position="97"/>
    </location>
</feature>
<keyword evidence="10" id="KW-1185">Reference proteome</keyword>
<evidence type="ECO:0000256" key="2">
    <source>
        <dbReference type="ARBA" id="ARBA00005944"/>
    </source>
</evidence>
<name>A0A3Q2P3F5_FUNHE</name>
<comment type="similarity">
    <text evidence="2">Belongs to the chloride channel MCLC family.</text>
</comment>
<sequence>MVRMPLLLLLCCLSLSARGQQDDGDWLDPYDMINYDSSTKTMRKPPEPTTFTNVGTKRREYVQDPNQAELTSCNQQVADLQRQNEDQKREIKLMSQQPTCNPVFKRFLTRLLKEIQRLGVPTDSSDVLYDAKIKLSKQGMTEIQSLLDGEDRWRTGALDSAISQILVDFKPHDYEAWKWRFEDTFGVELDTVLKVASLILLCMYL</sequence>
<keyword evidence="4" id="KW-0812">Transmembrane</keyword>
<dbReference type="Proteomes" id="UP000265000">
    <property type="component" value="Unplaced"/>
</dbReference>